<feature type="chain" id="PRO_5006394184" description="DUF2059 domain-containing protein" evidence="1">
    <location>
        <begin position="19"/>
        <end position="185"/>
    </location>
</feature>
<proteinExistence type="predicted"/>
<dbReference type="OrthoDB" id="6039148at2"/>
<comment type="caution">
    <text evidence="2">The sequence shown here is derived from an EMBL/GenBank/DDBJ whole genome shotgun (WGS) entry which is preliminary data.</text>
</comment>
<feature type="signal peptide" evidence="1">
    <location>
        <begin position="1"/>
        <end position="18"/>
    </location>
</feature>
<dbReference type="STRING" id="405444.ABB26_02315"/>
<name>A0A0R0CKF9_9GAMM</name>
<dbReference type="EMBL" id="LDJI01000004">
    <property type="protein sequence ID" value="KRG66065.1"/>
    <property type="molecule type" value="Genomic_DNA"/>
</dbReference>
<keyword evidence="3" id="KW-1185">Reference proteome</keyword>
<gene>
    <name evidence="2" type="ORF">ABB26_02315</name>
</gene>
<organism evidence="2 3">
    <name type="scientific">Stenotrophomonas humi</name>
    <dbReference type="NCBI Taxonomy" id="405444"/>
    <lineage>
        <taxon>Bacteria</taxon>
        <taxon>Pseudomonadati</taxon>
        <taxon>Pseudomonadota</taxon>
        <taxon>Gammaproteobacteria</taxon>
        <taxon>Lysobacterales</taxon>
        <taxon>Lysobacteraceae</taxon>
        <taxon>Stenotrophomonas</taxon>
    </lineage>
</organism>
<keyword evidence="1" id="KW-0732">Signal</keyword>
<evidence type="ECO:0000313" key="3">
    <source>
        <dbReference type="Proteomes" id="UP000050864"/>
    </source>
</evidence>
<evidence type="ECO:0008006" key="4">
    <source>
        <dbReference type="Google" id="ProtNLM"/>
    </source>
</evidence>
<sequence length="185" mass="19403">MRAIALLTGLLMAGGASAAPADRADIGQIMQQLGMGRLGADSATGLIENFPALQMQDAAGKACATQQVSAMLDVQVQQGIVDSMGADGTSLVKEWKTFLATDSGSDMARTFQATAAAIASGDADFDAGLDEDRKAEISRFMATPAFQRFIDGFGSESQLPADIGQRLVDVLQRECRIALDPEQIS</sequence>
<dbReference type="PATRIC" id="fig|405444.3.peg.2874"/>
<dbReference type="Proteomes" id="UP000050864">
    <property type="component" value="Unassembled WGS sequence"/>
</dbReference>
<protein>
    <recommendedName>
        <fullName evidence="4">DUF2059 domain-containing protein</fullName>
    </recommendedName>
</protein>
<dbReference type="AlphaFoldDB" id="A0A0R0CKF9"/>
<reference evidence="2 3" key="1">
    <citation type="submission" date="2015-05" db="EMBL/GenBank/DDBJ databases">
        <title>Genome sequencing and analysis of members of genus Stenotrophomonas.</title>
        <authorList>
            <person name="Patil P.P."/>
            <person name="Midha S."/>
            <person name="Patil P.B."/>
        </authorList>
    </citation>
    <scope>NUCLEOTIDE SEQUENCE [LARGE SCALE GENOMIC DNA]</scope>
    <source>
        <strain evidence="2 3">DSM 18929</strain>
    </source>
</reference>
<evidence type="ECO:0000256" key="1">
    <source>
        <dbReference type="SAM" id="SignalP"/>
    </source>
</evidence>
<dbReference type="RefSeq" id="WP_057631954.1">
    <property type="nucleotide sequence ID" value="NZ_LDJI01000004.1"/>
</dbReference>
<evidence type="ECO:0000313" key="2">
    <source>
        <dbReference type="EMBL" id="KRG66065.1"/>
    </source>
</evidence>
<accession>A0A0R0CKF9</accession>